<protein>
    <submittedName>
        <fullName evidence="4">1-pyrroline-5-carboxylate dehydrogenase</fullName>
    </submittedName>
</protein>
<feature type="transmembrane region" description="Helical" evidence="2">
    <location>
        <begin position="12"/>
        <end position="34"/>
    </location>
</feature>
<feature type="transmembrane region" description="Helical" evidence="2">
    <location>
        <begin position="40"/>
        <end position="62"/>
    </location>
</feature>
<comment type="caution">
    <text evidence="4">The sequence shown here is derived from an EMBL/GenBank/DDBJ whole genome shotgun (WGS) entry which is preliminary data.</text>
</comment>
<gene>
    <name evidence="4" type="ORF">PG993_007933</name>
</gene>
<name>A0ABR1SYW9_9PEZI</name>
<feature type="domain" description="Nephrocystin 3-like N-terminal" evidence="3">
    <location>
        <begin position="147"/>
        <end position="314"/>
    </location>
</feature>
<feature type="transmembrane region" description="Helical" evidence="2">
    <location>
        <begin position="74"/>
        <end position="96"/>
    </location>
</feature>
<dbReference type="InterPro" id="IPR056884">
    <property type="entry name" value="NPHP3-like_N"/>
</dbReference>
<keyword evidence="5" id="KW-1185">Reference proteome</keyword>
<evidence type="ECO:0000259" key="3">
    <source>
        <dbReference type="Pfam" id="PF24883"/>
    </source>
</evidence>
<proteinExistence type="predicted"/>
<feature type="transmembrane region" description="Helical" evidence="2">
    <location>
        <begin position="102"/>
        <end position="122"/>
    </location>
</feature>
<dbReference type="InterPro" id="IPR027417">
    <property type="entry name" value="P-loop_NTPase"/>
</dbReference>
<evidence type="ECO:0000256" key="1">
    <source>
        <dbReference type="ARBA" id="ARBA00022737"/>
    </source>
</evidence>
<dbReference type="Gene3D" id="3.40.50.300">
    <property type="entry name" value="P-loop containing nucleotide triphosphate hydrolases"/>
    <property type="match status" value="1"/>
</dbReference>
<dbReference type="PANTHER" id="PTHR10039:SF14">
    <property type="entry name" value="NACHT DOMAIN-CONTAINING PROTEIN"/>
    <property type="match status" value="1"/>
</dbReference>
<sequence length="348" mass="38772">MNQGQTEQHVVWAGVGLVLATINAWLAFFLNAPLCGCRQVAAIFLLCAEGLFTFCALCGVASSDSFRQSHKPSCCAAAGLLGLEAGVLVLMFYVPAPAQTDSLVISFFAFGCFWLGLGWEMVLPQQQQRQRMAPARLLDPSDPQINGDWIFQNDRFNRWKTTDGTQLLWIHGLSGAQKTALLSSIIEHMISYCYRPGVDAPRPRGLFNFSFDSSDRQTQSLRAFLESLAVDLVYLNTDEHVTIDSLFNPNGQGHATPSLEELFHRIAVEASYNAVIYLVIDALDECPERERQVFFDQFLQRMLHAKIKMLIISRNIPDIERAIQGINTNDIGMQDPVVDAYVNADAMS</sequence>
<evidence type="ECO:0000313" key="4">
    <source>
        <dbReference type="EMBL" id="KAK8039522.1"/>
    </source>
</evidence>
<dbReference type="PANTHER" id="PTHR10039">
    <property type="entry name" value="AMELOGENIN"/>
    <property type="match status" value="1"/>
</dbReference>
<evidence type="ECO:0000256" key="2">
    <source>
        <dbReference type="SAM" id="Phobius"/>
    </source>
</evidence>
<reference evidence="4 5" key="1">
    <citation type="submission" date="2023-01" db="EMBL/GenBank/DDBJ databases">
        <title>Analysis of 21 Apiospora genomes using comparative genomics revels a genus with tremendous synthesis potential of carbohydrate active enzymes and secondary metabolites.</title>
        <authorList>
            <person name="Sorensen T."/>
        </authorList>
    </citation>
    <scope>NUCLEOTIDE SEQUENCE [LARGE SCALE GENOMIC DNA]</scope>
    <source>
        <strain evidence="4 5">CBS 33761</strain>
    </source>
</reference>
<dbReference type="Pfam" id="PF24883">
    <property type="entry name" value="NPHP3_N"/>
    <property type="match status" value="1"/>
</dbReference>
<dbReference type="Proteomes" id="UP001444661">
    <property type="component" value="Unassembled WGS sequence"/>
</dbReference>
<keyword evidence="2" id="KW-1133">Transmembrane helix</keyword>
<keyword evidence="1" id="KW-0677">Repeat</keyword>
<keyword evidence="2" id="KW-0472">Membrane</keyword>
<keyword evidence="2" id="KW-0812">Transmembrane</keyword>
<accession>A0ABR1SYW9</accession>
<organism evidence="4 5">
    <name type="scientific">Apiospora rasikravindrae</name>
    <dbReference type="NCBI Taxonomy" id="990691"/>
    <lineage>
        <taxon>Eukaryota</taxon>
        <taxon>Fungi</taxon>
        <taxon>Dikarya</taxon>
        <taxon>Ascomycota</taxon>
        <taxon>Pezizomycotina</taxon>
        <taxon>Sordariomycetes</taxon>
        <taxon>Xylariomycetidae</taxon>
        <taxon>Amphisphaeriales</taxon>
        <taxon>Apiosporaceae</taxon>
        <taxon>Apiospora</taxon>
    </lineage>
</organism>
<dbReference type="EMBL" id="JAQQWK010000006">
    <property type="protein sequence ID" value="KAK8039522.1"/>
    <property type="molecule type" value="Genomic_DNA"/>
</dbReference>
<evidence type="ECO:0000313" key="5">
    <source>
        <dbReference type="Proteomes" id="UP001444661"/>
    </source>
</evidence>